<organism evidence="2 3">
    <name type="scientific">Paeniroseomonas aquatica</name>
    <dbReference type="NCBI Taxonomy" id="373043"/>
    <lineage>
        <taxon>Bacteria</taxon>
        <taxon>Pseudomonadati</taxon>
        <taxon>Pseudomonadota</taxon>
        <taxon>Alphaproteobacteria</taxon>
        <taxon>Acetobacterales</taxon>
        <taxon>Acetobacteraceae</taxon>
        <taxon>Paeniroseomonas</taxon>
    </lineage>
</organism>
<comment type="caution">
    <text evidence="2">The sequence shown here is derived from an EMBL/GenBank/DDBJ whole genome shotgun (WGS) entry which is preliminary data.</text>
</comment>
<sequence length="250" mass="25569">MTWIELAPTVSAAFLASLVECVEAATIVLAVGTVRGWRSAFVGTGLALAALVVLVAALGPALAQLPERALQLFVGLLLLLFGMRWLRKAILRGAGVIALHDEDAVFRSETANLKLARATERWGLEPIATATAFKGVLLEGVEVAFLVLAVAAGSPALIGPAAAGALAAAVLVTIGAVAVHRPLSRVPENTLKFAVGVVISAYGIYWTGEGLGIDWPGADLALIGIAAVLLAAALLAVRMAAVPSLGSESR</sequence>
<name>A0ABT7ZZM1_9PROT</name>
<keyword evidence="1" id="KW-1133">Transmembrane helix</keyword>
<feature type="transmembrane region" description="Helical" evidence="1">
    <location>
        <begin position="127"/>
        <end position="151"/>
    </location>
</feature>
<reference evidence="3" key="1">
    <citation type="journal article" date="2019" name="Int. J. Syst. Evol. Microbiol.">
        <title>The Global Catalogue of Microorganisms (GCM) 10K type strain sequencing project: providing services to taxonomists for standard genome sequencing and annotation.</title>
        <authorList>
            <consortium name="The Broad Institute Genomics Platform"/>
            <consortium name="The Broad Institute Genome Sequencing Center for Infectious Disease"/>
            <person name="Wu L."/>
            <person name="Ma J."/>
        </authorList>
    </citation>
    <scope>NUCLEOTIDE SEQUENCE [LARGE SCALE GENOMIC DNA]</scope>
    <source>
        <strain evidence="3">CECT 7131</strain>
    </source>
</reference>
<keyword evidence="3" id="KW-1185">Reference proteome</keyword>
<evidence type="ECO:0000313" key="3">
    <source>
        <dbReference type="Proteomes" id="UP001529369"/>
    </source>
</evidence>
<feature type="transmembrane region" description="Helical" evidence="1">
    <location>
        <begin position="12"/>
        <end position="34"/>
    </location>
</feature>
<dbReference type="EMBL" id="JAUFPN010000006">
    <property type="protein sequence ID" value="MDN3562912.1"/>
    <property type="molecule type" value="Genomic_DNA"/>
</dbReference>
<proteinExistence type="predicted"/>
<evidence type="ECO:0000256" key="1">
    <source>
        <dbReference type="SAM" id="Phobius"/>
    </source>
</evidence>
<dbReference type="Proteomes" id="UP001529369">
    <property type="component" value="Unassembled WGS sequence"/>
</dbReference>
<evidence type="ECO:0000313" key="2">
    <source>
        <dbReference type="EMBL" id="MDN3562912.1"/>
    </source>
</evidence>
<accession>A0ABT7ZZM1</accession>
<keyword evidence="1" id="KW-0812">Transmembrane</keyword>
<feature type="transmembrane region" description="Helical" evidence="1">
    <location>
        <begin position="191"/>
        <end position="208"/>
    </location>
</feature>
<keyword evidence="1" id="KW-0472">Membrane</keyword>
<feature type="transmembrane region" description="Helical" evidence="1">
    <location>
        <begin position="220"/>
        <end position="241"/>
    </location>
</feature>
<dbReference type="RefSeq" id="WP_290314634.1">
    <property type="nucleotide sequence ID" value="NZ_JAUFPN010000006.1"/>
</dbReference>
<feature type="transmembrane region" description="Helical" evidence="1">
    <location>
        <begin position="41"/>
        <end position="63"/>
    </location>
</feature>
<feature type="transmembrane region" description="Helical" evidence="1">
    <location>
        <begin position="69"/>
        <end position="86"/>
    </location>
</feature>
<protein>
    <submittedName>
        <fullName evidence="2">TMEM165/GDT1 family protein</fullName>
    </submittedName>
</protein>
<gene>
    <name evidence="2" type="ORF">QWZ14_00760</name>
</gene>
<feature type="transmembrane region" description="Helical" evidence="1">
    <location>
        <begin position="157"/>
        <end position="179"/>
    </location>
</feature>